<dbReference type="AlphaFoldDB" id="A0A5N6KAF1"/>
<keyword evidence="2" id="KW-0732">Signal</keyword>
<feature type="transmembrane region" description="Helical" evidence="1">
    <location>
        <begin position="203"/>
        <end position="228"/>
    </location>
</feature>
<keyword evidence="4" id="KW-1185">Reference proteome</keyword>
<evidence type="ECO:0000313" key="4">
    <source>
        <dbReference type="Proteomes" id="UP000326757"/>
    </source>
</evidence>
<sequence length="236" mass="25309">MDFYKFYLFLMMILAFTQDVSASSSLPAGSSLSGVITTTKTIVGSFGSDIYTMAQTITYTAPPNIVTTAVLSQSTTTNVITINVTSTAIQTATMSSSMVTGLCYIASQDALIPCTAGVLASTASSVPATSPAIRNRPNGLFKLLSLKRRGPLANSIHKRATSCDGWQAAIIITALAIAFTLVSILFFATFLKEKLEDFPRLFAYRWWVYGAQSLLVGLLIWLVVWSAIKTVGNGCN</sequence>
<feature type="chain" id="PRO_5024827589" description="ML-like domain-containing protein" evidence="2">
    <location>
        <begin position="23"/>
        <end position="236"/>
    </location>
</feature>
<gene>
    <name evidence="3" type="ORF">EYC80_000344</name>
</gene>
<feature type="transmembrane region" description="Helical" evidence="1">
    <location>
        <begin position="166"/>
        <end position="191"/>
    </location>
</feature>
<reference evidence="3 4" key="1">
    <citation type="submission" date="2019-06" db="EMBL/GenBank/DDBJ databases">
        <title>Genome Sequence of the Brown Rot Fungal Pathogen Monilinia laxa.</title>
        <authorList>
            <person name="De Miccolis Angelini R.M."/>
            <person name="Landi L."/>
            <person name="Abate D."/>
            <person name="Pollastro S."/>
            <person name="Romanazzi G."/>
            <person name="Faretra F."/>
        </authorList>
    </citation>
    <scope>NUCLEOTIDE SEQUENCE [LARGE SCALE GENOMIC DNA]</scope>
    <source>
        <strain evidence="3 4">Mlax316</strain>
    </source>
</reference>
<protein>
    <recommendedName>
        <fullName evidence="5">ML-like domain-containing protein</fullName>
    </recommendedName>
</protein>
<keyword evidence="1" id="KW-0812">Transmembrane</keyword>
<dbReference type="Proteomes" id="UP000326757">
    <property type="component" value="Unassembled WGS sequence"/>
</dbReference>
<organism evidence="3 4">
    <name type="scientific">Monilinia laxa</name>
    <name type="common">Brown rot fungus</name>
    <name type="synonym">Sclerotinia laxa</name>
    <dbReference type="NCBI Taxonomy" id="61186"/>
    <lineage>
        <taxon>Eukaryota</taxon>
        <taxon>Fungi</taxon>
        <taxon>Dikarya</taxon>
        <taxon>Ascomycota</taxon>
        <taxon>Pezizomycotina</taxon>
        <taxon>Leotiomycetes</taxon>
        <taxon>Helotiales</taxon>
        <taxon>Sclerotiniaceae</taxon>
        <taxon>Monilinia</taxon>
    </lineage>
</organism>
<comment type="caution">
    <text evidence="3">The sequence shown here is derived from an EMBL/GenBank/DDBJ whole genome shotgun (WGS) entry which is preliminary data.</text>
</comment>
<accession>A0A5N6KAF1</accession>
<evidence type="ECO:0000313" key="3">
    <source>
        <dbReference type="EMBL" id="KAB8300114.1"/>
    </source>
</evidence>
<dbReference type="EMBL" id="VIGI01000005">
    <property type="protein sequence ID" value="KAB8300114.1"/>
    <property type="molecule type" value="Genomic_DNA"/>
</dbReference>
<keyword evidence="1" id="KW-0472">Membrane</keyword>
<feature type="signal peptide" evidence="2">
    <location>
        <begin position="1"/>
        <end position="22"/>
    </location>
</feature>
<dbReference type="OrthoDB" id="3560239at2759"/>
<proteinExistence type="predicted"/>
<evidence type="ECO:0008006" key="5">
    <source>
        <dbReference type="Google" id="ProtNLM"/>
    </source>
</evidence>
<keyword evidence="1" id="KW-1133">Transmembrane helix</keyword>
<name>A0A5N6KAF1_MONLA</name>
<evidence type="ECO:0000256" key="2">
    <source>
        <dbReference type="SAM" id="SignalP"/>
    </source>
</evidence>
<evidence type="ECO:0000256" key="1">
    <source>
        <dbReference type="SAM" id="Phobius"/>
    </source>
</evidence>